<dbReference type="InterPro" id="IPR011486">
    <property type="entry name" value="BBP2"/>
</dbReference>
<evidence type="ECO:0000313" key="3">
    <source>
        <dbReference type="EMBL" id="ABJ86482.1"/>
    </source>
</evidence>
<dbReference type="EMBL" id="CP000473">
    <property type="protein sequence ID" value="ABJ86482.1"/>
    <property type="molecule type" value="Genomic_DNA"/>
</dbReference>
<dbReference type="AlphaFoldDB" id="Q01V33"/>
<evidence type="ECO:0000256" key="1">
    <source>
        <dbReference type="SAM" id="MobiDB-lite"/>
    </source>
</evidence>
<evidence type="ECO:0008006" key="4">
    <source>
        <dbReference type="Google" id="ProtNLM"/>
    </source>
</evidence>
<dbReference type="OrthoDB" id="111111at2"/>
<reference evidence="3" key="1">
    <citation type="submission" date="2006-10" db="EMBL/GenBank/DDBJ databases">
        <title>Complete sequence of Solibacter usitatus Ellin6076.</title>
        <authorList>
            <consortium name="US DOE Joint Genome Institute"/>
            <person name="Copeland A."/>
            <person name="Lucas S."/>
            <person name="Lapidus A."/>
            <person name="Barry K."/>
            <person name="Detter J.C."/>
            <person name="Glavina del Rio T."/>
            <person name="Hammon N."/>
            <person name="Israni S."/>
            <person name="Dalin E."/>
            <person name="Tice H."/>
            <person name="Pitluck S."/>
            <person name="Thompson L.S."/>
            <person name="Brettin T."/>
            <person name="Bruce D."/>
            <person name="Han C."/>
            <person name="Tapia R."/>
            <person name="Gilna P."/>
            <person name="Schmutz J."/>
            <person name="Larimer F."/>
            <person name="Land M."/>
            <person name="Hauser L."/>
            <person name="Kyrpides N."/>
            <person name="Mikhailova N."/>
            <person name="Janssen P.H."/>
            <person name="Kuske C.R."/>
            <person name="Richardson P."/>
        </authorList>
    </citation>
    <scope>NUCLEOTIDE SEQUENCE</scope>
    <source>
        <strain evidence="3">Ellin6076</strain>
    </source>
</reference>
<dbReference type="eggNOG" id="ENOG502Z88H">
    <property type="taxonomic scope" value="Bacteria"/>
</dbReference>
<sequence precursor="true">MRISILTLLGVVALLTNGAIAQSSLTDSDQTPAQPPAAQTAAPAPAPAPAAPAAKSVFTQGGMDFSFLFDGYVSGNLNTPDSGFNGLRNFDFRANTVHVNMGKVTIDRAPGPVGFHLDVGFGQTFDAIHATDRAPEAFKYFEQAYVSFKPKSWKGVEIDAGEFVTSAGAEVIETNQNWNYSRSLLFSWAIPYYHFGVRASIPIGKFTGGVQVVQGWNNIYDNNSGKTIGINGAYAWKKVTWSHNYYVGPEKSHTNTGLRQLYDTTVLVNATDNFSYYVNFDYGRDKNIGGGAAKWAGIAGAARYAIGKKFALAGRLEWFDDPDGFSTGTAQSVKEFTATGEYKMSSWLMTRLEFRNDWSNQAFFQKNSGFVYNQPTFLLGMVAFVGPKK</sequence>
<dbReference type="SUPFAM" id="SSF56935">
    <property type="entry name" value="Porins"/>
    <property type="match status" value="1"/>
</dbReference>
<gene>
    <name evidence="3" type="ordered locus">Acid_5535</name>
</gene>
<accession>Q01V33</accession>
<dbReference type="STRING" id="234267.Acid_5535"/>
<dbReference type="HOGENOM" id="CLU_047565_0_0_0"/>
<feature type="chain" id="PRO_5004163456" description="Porin" evidence="2">
    <location>
        <begin position="22"/>
        <end position="389"/>
    </location>
</feature>
<dbReference type="InParanoid" id="Q01V33"/>
<feature type="signal peptide" evidence="2">
    <location>
        <begin position="1"/>
        <end position="21"/>
    </location>
</feature>
<feature type="compositionally biased region" description="Low complexity" evidence="1">
    <location>
        <begin position="30"/>
        <end position="43"/>
    </location>
</feature>
<evidence type="ECO:0000256" key="2">
    <source>
        <dbReference type="SAM" id="SignalP"/>
    </source>
</evidence>
<name>Q01V33_SOLUE</name>
<dbReference type="Pfam" id="PF07642">
    <property type="entry name" value="BBP2"/>
    <property type="match status" value="1"/>
</dbReference>
<feature type="region of interest" description="Disordered" evidence="1">
    <location>
        <begin position="25"/>
        <end position="53"/>
    </location>
</feature>
<keyword evidence="2" id="KW-0732">Signal</keyword>
<dbReference type="KEGG" id="sus:Acid_5535"/>
<organism evidence="3">
    <name type="scientific">Solibacter usitatus (strain Ellin6076)</name>
    <dbReference type="NCBI Taxonomy" id="234267"/>
    <lineage>
        <taxon>Bacteria</taxon>
        <taxon>Pseudomonadati</taxon>
        <taxon>Acidobacteriota</taxon>
        <taxon>Terriglobia</taxon>
        <taxon>Bryobacterales</taxon>
        <taxon>Solibacteraceae</taxon>
        <taxon>Candidatus Solibacter</taxon>
    </lineage>
</organism>
<protein>
    <recommendedName>
        <fullName evidence="4">Porin</fullName>
    </recommendedName>
</protein>
<proteinExistence type="predicted"/>